<evidence type="ECO:0000313" key="1">
    <source>
        <dbReference type="EMBL" id="TQM61710.1"/>
    </source>
</evidence>
<dbReference type="AlphaFoldDB" id="A0A543HTU8"/>
<gene>
    <name evidence="1" type="ORF">FBY41_1722</name>
</gene>
<protein>
    <submittedName>
        <fullName evidence="1">Uncharacterized protein</fullName>
    </submittedName>
</protein>
<sequence length="59" mass="6333">MFVSSSSPPTQPDGAERAAAFGVSALSHWQLLNDSLRTGVWPDSVEVIGGQFSKWLRAS</sequence>
<reference evidence="1 2" key="1">
    <citation type="submission" date="2019-06" db="EMBL/GenBank/DDBJ databases">
        <title>Genome sequencing of plant associated microbes to promote plant fitness in Sorghum bicolor and Oryza sativa.</title>
        <authorList>
            <person name="Coleman-Derr D."/>
        </authorList>
    </citation>
    <scope>NUCLEOTIDE SEQUENCE [LARGE SCALE GENOMIC DNA]</scope>
    <source>
        <strain evidence="1 2">KV-663</strain>
    </source>
</reference>
<dbReference type="Proteomes" id="UP000316747">
    <property type="component" value="Unassembled WGS sequence"/>
</dbReference>
<dbReference type="EMBL" id="VFPM01000002">
    <property type="protein sequence ID" value="TQM61710.1"/>
    <property type="molecule type" value="Genomic_DNA"/>
</dbReference>
<evidence type="ECO:0000313" key="2">
    <source>
        <dbReference type="Proteomes" id="UP000316747"/>
    </source>
</evidence>
<comment type="caution">
    <text evidence="1">The sequence shown here is derived from an EMBL/GenBank/DDBJ whole genome shotgun (WGS) entry which is preliminary data.</text>
</comment>
<name>A0A543HTU8_9MICO</name>
<accession>A0A543HTU8</accession>
<proteinExistence type="predicted"/>
<keyword evidence="2" id="KW-1185">Reference proteome</keyword>
<organism evidence="1 2">
    <name type="scientific">Humibacillus xanthopallidus</name>
    <dbReference type="NCBI Taxonomy" id="412689"/>
    <lineage>
        <taxon>Bacteria</taxon>
        <taxon>Bacillati</taxon>
        <taxon>Actinomycetota</taxon>
        <taxon>Actinomycetes</taxon>
        <taxon>Micrococcales</taxon>
        <taxon>Intrasporangiaceae</taxon>
        <taxon>Humibacillus</taxon>
    </lineage>
</organism>